<dbReference type="EMBL" id="CABVJE010000002">
    <property type="protein sequence ID" value="VVP79648.1"/>
    <property type="molecule type" value="Genomic_DNA"/>
</dbReference>
<proteinExistence type="predicted"/>
<accession>A0A5E7S193</accession>
<dbReference type="RefSeq" id="WP_150671930.1">
    <property type="nucleotide sequence ID" value="NZ_CABVJE010000002.1"/>
</dbReference>
<sequence length="431" mass="47449">MNDLNAIANEGTLDPSFGSNGRVFIARPTGVLPLPQGKVIVVTSEPESFQLKTVRLNVDGTLDHKFGDEGVVELPLYFDLALRILPAMDGGWFITYPIEGGRVTSRQRPDGALDESFGVGGIRVVMYESPEVLSVPVPAAVQVTRNQNSEESTHMAGSEEGCAIDRLMGKIIFSGRGLDWPNPSAPAVWRLNPDGTLDKTLNGTGYVPIKPVGFEYEHNTLQDSTQLECGKILVLAEYDERGDPGASNLYLMRYNQDGSVDRDFNEGRALILRKFPYRVFGLRMTVRASDGRIVIGGFYRENRVDAGMILVLNASGSFNQIFNKGKPLLTNLNSEDTRWRRCQIQEDGAIVVSGTLGLDFNAINLRVPIARFLPDGTLDPMFNGKGWNFYKDEPGSLENNHFSDMAITQDGRVVVCGFSEADGGWVLRYLA</sequence>
<dbReference type="AlphaFoldDB" id="A0A5E7S193"/>
<name>A0A5E7S193_PSEFL</name>
<dbReference type="Gene3D" id="2.80.10.50">
    <property type="match status" value="3"/>
</dbReference>
<evidence type="ECO:0000313" key="1">
    <source>
        <dbReference type="EMBL" id="VVP79648.1"/>
    </source>
</evidence>
<evidence type="ECO:0008006" key="3">
    <source>
        <dbReference type="Google" id="ProtNLM"/>
    </source>
</evidence>
<dbReference type="Proteomes" id="UP000327191">
    <property type="component" value="Unassembled WGS sequence"/>
</dbReference>
<protein>
    <recommendedName>
        <fullName evidence="3">Delta-60 repeat protein</fullName>
    </recommendedName>
</protein>
<evidence type="ECO:0000313" key="2">
    <source>
        <dbReference type="Proteomes" id="UP000327191"/>
    </source>
</evidence>
<reference evidence="1 2" key="1">
    <citation type="submission" date="2019-09" db="EMBL/GenBank/DDBJ databases">
        <authorList>
            <person name="Chandra G."/>
            <person name="Truman W A."/>
        </authorList>
    </citation>
    <scope>NUCLEOTIDE SEQUENCE [LARGE SCALE GENOMIC DNA]</scope>
    <source>
        <strain evidence="1">PS938</strain>
    </source>
</reference>
<gene>
    <name evidence="1" type="ORF">PS938_00553</name>
</gene>
<dbReference type="Pfam" id="PF17164">
    <property type="entry name" value="DUF5122"/>
    <property type="match status" value="3"/>
</dbReference>
<dbReference type="NCBIfam" id="TIGR02608">
    <property type="entry name" value="delta_60_rpt"/>
    <property type="match status" value="4"/>
</dbReference>
<dbReference type="OrthoDB" id="6992437at2"/>
<dbReference type="InterPro" id="IPR013431">
    <property type="entry name" value="Delta_60_rpt"/>
</dbReference>
<organism evidence="1 2">
    <name type="scientific">Pseudomonas fluorescens</name>
    <dbReference type="NCBI Taxonomy" id="294"/>
    <lineage>
        <taxon>Bacteria</taxon>
        <taxon>Pseudomonadati</taxon>
        <taxon>Pseudomonadota</taxon>
        <taxon>Gammaproteobacteria</taxon>
        <taxon>Pseudomonadales</taxon>
        <taxon>Pseudomonadaceae</taxon>
        <taxon>Pseudomonas</taxon>
    </lineage>
</organism>